<evidence type="ECO:0000313" key="1">
    <source>
        <dbReference type="EMBL" id="NVM96068.1"/>
    </source>
</evidence>
<dbReference type="RefSeq" id="WP_176635792.1">
    <property type="nucleotide sequence ID" value="NZ_JAAMFM010000024.1"/>
</dbReference>
<accession>A0A7Y7M0T7</accession>
<dbReference type="Proteomes" id="UP000543556">
    <property type="component" value="Unassembled WGS sequence"/>
</dbReference>
<dbReference type="EMBL" id="JAAMFM010000024">
    <property type="protein sequence ID" value="NVM96068.1"/>
    <property type="molecule type" value="Genomic_DNA"/>
</dbReference>
<proteinExistence type="predicted"/>
<dbReference type="AlphaFoldDB" id="A0A7Y7M0T7"/>
<evidence type="ECO:0000313" key="2">
    <source>
        <dbReference type="Proteomes" id="UP000543556"/>
    </source>
</evidence>
<organism evidence="1 2">
    <name type="scientific">Arthrobacter wenxiniae</name>
    <dbReference type="NCBI Taxonomy" id="2713570"/>
    <lineage>
        <taxon>Bacteria</taxon>
        <taxon>Bacillati</taxon>
        <taxon>Actinomycetota</taxon>
        <taxon>Actinomycetes</taxon>
        <taxon>Micrococcales</taxon>
        <taxon>Micrococcaceae</taxon>
        <taxon>Arthrobacter</taxon>
    </lineage>
</organism>
<keyword evidence="2" id="KW-1185">Reference proteome</keyword>
<reference evidence="1 2" key="1">
    <citation type="submission" date="2020-02" db="EMBL/GenBank/DDBJ databases">
        <title>Genome sequence of strain AETb3-4.</title>
        <authorList>
            <person name="Gao J."/>
            <person name="Zhang X."/>
        </authorList>
    </citation>
    <scope>NUCLEOTIDE SEQUENCE [LARGE SCALE GENOMIC DNA]</scope>
    <source>
        <strain evidence="1 2">AETb3-4</strain>
    </source>
</reference>
<gene>
    <name evidence="1" type="ORF">G6034_14380</name>
</gene>
<protein>
    <submittedName>
        <fullName evidence="1">Uncharacterized protein</fullName>
    </submittedName>
</protein>
<sequence length="174" mass="18999">MATITIDGALPQTLPVREDGTSFPFALAWEDRSVLADTRTELTAELIEGYADLPETEEGDTEALYARYGTSVQIANTLQQVLAAQAAEEGTFDPSTQSEDVLTAIFTDRSEKIDEIAEWTNQDVPLVLIATEYAPYGTATKPAGNVLWIDPFTETTFLQTLSDIGVVELFVNES</sequence>
<name>A0A7Y7M0T7_9MICC</name>
<comment type="caution">
    <text evidence="1">The sequence shown here is derived from an EMBL/GenBank/DDBJ whole genome shotgun (WGS) entry which is preliminary data.</text>
</comment>